<name>A0AAW4MRU2_9FIRM</name>
<dbReference type="AlphaFoldDB" id="A0AAW4MRU2"/>
<dbReference type="Proteomes" id="UP001197492">
    <property type="component" value="Unassembled WGS sequence"/>
</dbReference>
<comment type="caution">
    <text evidence="2">The sequence shown here is derived from an EMBL/GenBank/DDBJ whole genome shotgun (WGS) entry which is preliminary data.</text>
</comment>
<protein>
    <submittedName>
        <fullName evidence="2">KGG domain-containing protein</fullName>
    </submittedName>
</protein>
<evidence type="ECO:0000256" key="1">
    <source>
        <dbReference type="SAM" id="MobiDB-lite"/>
    </source>
</evidence>
<dbReference type="EMBL" id="JAHOEF010000015">
    <property type="protein sequence ID" value="MBV3382322.1"/>
    <property type="molecule type" value="Genomic_DNA"/>
</dbReference>
<organism evidence="2 4">
    <name type="scientific">Catenibacterium mitsuokai</name>
    <dbReference type="NCBI Taxonomy" id="100886"/>
    <lineage>
        <taxon>Bacteria</taxon>
        <taxon>Bacillati</taxon>
        <taxon>Bacillota</taxon>
        <taxon>Erysipelotrichia</taxon>
        <taxon>Erysipelotrichales</taxon>
        <taxon>Coprobacillaceae</taxon>
        <taxon>Catenibacterium</taxon>
    </lineage>
</organism>
<dbReference type="RefSeq" id="WP_217747285.1">
    <property type="nucleotide sequence ID" value="NZ_JAHOEB010000016.1"/>
</dbReference>
<proteinExistence type="predicted"/>
<dbReference type="Proteomes" id="UP001196408">
    <property type="component" value="Unassembled WGS sequence"/>
</dbReference>
<evidence type="ECO:0000313" key="4">
    <source>
        <dbReference type="Proteomes" id="UP001196408"/>
    </source>
</evidence>
<feature type="region of interest" description="Disordered" evidence="1">
    <location>
        <begin position="1"/>
        <end position="30"/>
    </location>
</feature>
<reference evidence="2 5" key="1">
    <citation type="submission" date="2021-06" db="EMBL/GenBank/DDBJ databases">
        <title>Collection of gut derived symbiotic bacterial strains cultured from healthy donors.</title>
        <authorList>
            <person name="Lin H."/>
            <person name="Littmann E."/>
            <person name="Pamer E.G."/>
        </authorList>
    </citation>
    <scope>NUCLEOTIDE SEQUENCE</scope>
    <source>
        <strain evidence="3 5">MSK.21.70</strain>
        <strain evidence="2">MSK.21.82</strain>
    </source>
</reference>
<evidence type="ECO:0000313" key="3">
    <source>
        <dbReference type="EMBL" id="MBV3392387.1"/>
    </source>
</evidence>
<keyword evidence="5" id="KW-1185">Reference proteome</keyword>
<sequence>MAKSEFANMTPEERRENGRKGGLASVKARREKKAMKDNLASLLSMSLKSGKIADVDTIKNFAALNGKNVTVQDAILIKQVQKAMKGDTKAAEFIRDLSGNKPGSSLDIKSNGQIVIIDDIE</sequence>
<dbReference type="EMBL" id="JAHOEL010000016">
    <property type="protein sequence ID" value="MBV3392387.1"/>
    <property type="molecule type" value="Genomic_DNA"/>
</dbReference>
<accession>A0AAW4MRU2</accession>
<evidence type="ECO:0000313" key="5">
    <source>
        <dbReference type="Proteomes" id="UP001197492"/>
    </source>
</evidence>
<evidence type="ECO:0000313" key="2">
    <source>
        <dbReference type="EMBL" id="MBV3382322.1"/>
    </source>
</evidence>
<gene>
    <name evidence="2" type="ORF">KSV97_03560</name>
    <name evidence="3" type="ORF">KSW06_03775</name>
</gene>